<evidence type="ECO:0008006" key="3">
    <source>
        <dbReference type="Google" id="ProtNLM"/>
    </source>
</evidence>
<protein>
    <recommendedName>
        <fullName evidence="3">Phasin family protein</fullName>
    </recommendedName>
</protein>
<proteinExistence type="predicted"/>
<name>A0ABY9TDA5_9GAMM</name>
<sequence length="154" mass="16638">MILDFFKTNELTAIGRQVLNANKEIVNTVLSTSQDIVKKGIDYNRSVIQTGAGALTSSREEANRFVEQVIEQTGKVEERALEVLDTSSEKTSARVSEAFDRVGNPAEVLGGAVEDSVLNSVESIANPTVELLKSTSEQLIEVPNKLIKTAASSK</sequence>
<keyword evidence="2" id="KW-1185">Reference proteome</keyword>
<accession>A0ABY9TDA5</accession>
<dbReference type="RefSeq" id="WP_348386021.1">
    <property type="nucleotide sequence ID" value="NZ_CP134146.1"/>
</dbReference>
<evidence type="ECO:0000313" key="1">
    <source>
        <dbReference type="EMBL" id="WNC66856.1"/>
    </source>
</evidence>
<organism evidence="1 2">
    <name type="scientific">Thalassotalea nanhaiensis</name>
    <dbReference type="NCBI Taxonomy" id="3065648"/>
    <lineage>
        <taxon>Bacteria</taxon>
        <taxon>Pseudomonadati</taxon>
        <taxon>Pseudomonadota</taxon>
        <taxon>Gammaproteobacteria</taxon>
        <taxon>Alteromonadales</taxon>
        <taxon>Colwelliaceae</taxon>
        <taxon>Thalassotalea</taxon>
    </lineage>
</organism>
<dbReference type="EMBL" id="CP134146">
    <property type="protein sequence ID" value="WNC66856.1"/>
    <property type="molecule type" value="Genomic_DNA"/>
</dbReference>
<dbReference type="Proteomes" id="UP001248581">
    <property type="component" value="Chromosome"/>
</dbReference>
<reference evidence="2" key="1">
    <citation type="submission" date="2023-09" db="EMBL/GenBank/DDBJ databases">
        <authorList>
            <person name="Li S."/>
            <person name="Li X."/>
            <person name="Zhang C."/>
            <person name="Zhao Z."/>
        </authorList>
    </citation>
    <scope>NUCLEOTIDE SEQUENCE [LARGE SCALE GENOMIC DNA]</scope>
    <source>
        <strain evidence="2">SQ345</strain>
    </source>
</reference>
<evidence type="ECO:0000313" key="2">
    <source>
        <dbReference type="Proteomes" id="UP001248581"/>
    </source>
</evidence>
<gene>
    <name evidence="1" type="ORF">RI845_09920</name>
</gene>